<dbReference type="Proteomes" id="UP000449547">
    <property type="component" value="Unassembled WGS sequence"/>
</dbReference>
<name>A0A642URV4_DIURU</name>
<dbReference type="EMBL" id="SWFT01000064">
    <property type="protein sequence ID" value="KAA8904026.1"/>
    <property type="molecule type" value="Genomic_DNA"/>
</dbReference>
<protein>
    <submittedName>
        <fullName evidence="3">Uncharacterized protein</fullName>
    </submittedName>
</protein>
<keyword evidence="1" id="KW-0175">Coiled coil</keyword>
<evidence type="ECO:0000313" key="3">
    <source>
        <dbReference type="EMBL" id="KAA8904026.1"/>
    </source>
</evidence>
<dbReference type="PANTHER" id="PTHR28020">
    <property type="entry name" value="YAP1-BINDING PROTEIN 1-RELATED"/>
    <property type="match status" value="1"/>
</dbReference>
<dbReference type="InterPro" id="IPR013877">
    <property type="entry name" value="YAP-bd/ALF4/Glomulin"/>
</dbReference>
<dbReference type="VEuPathDB" id="FungiDB:DIURU_001978"/>
<dbReference type="RefSeq" id="XP_034013111.1">
    <property type="nucleotide sequence ID" value="XM_034154578.1"/>
</dbReference>
<feature type="region of interest" description="Disordered" evidence="2">
    <location>
        <begin position="217"/>
        <end position="241"/>
    </location>
</feature>
<proteinExistence type="predicted"/>
<sequence length="707" mass="79271">MSMSASSAEELLRKGAVEALESGDYLSYSTFVDVCLAEPNSFASVEAREQVLTTLLDVLKAHPKLVFEIGWDIPSVLLPYIDSDYDYTSKPLREAPCVPLVLKLFQELAVNGNAKELFLKSCELLTQLDCSSIEVKPGPDEIYRRAAIFDIKLYCVIELMDACTRRIKTAYPSRFLAMSASSFVNMLSKNPMDNNTHCQFVLRRCYQFVRGYEGMLPPDSEANETASEYSLDQGDQSENDSHLKSDKIEIAEEIISDAVESQIEANSKLAENDKSFPAIDLGSLTKSHVGTPLVDAAPSRDDEDYLQRKILQSFVTSAVQVALKEVVFGFTTDYISYLQREQRHKLTRYLDYELSAPVLTRLNELCQSFDISPQHTFEAMVKRAHDLIPARIDEDDGIGLLFENVIKEYQEYASVLVASDAKRVVVSERGCAILWTYEVAYPHKFDYVFTFKDAVALLFVGVIPGMVNPAYRLVGFEDACVYWIWYSLHSSNAGISLVDDSVLVVVFQVLLHIISNNDTRPNFRYGATTLLTKILALTDELIAWNFITDSLKDCPFENVKMSLTGILKELLTQDRPAAEGNGPKTPSRKYLKLNDDRGLILFEIIAEQIEQTFSVEQIGNGRVVRIVPTTYGVLATYLNLLVALNGVNLLQSDVLAKSLNHYIQVVADKLDELDNEADPLEKNAADMMRLTLNRVSEAKDKNEAPVL</sequence>
<dbReference type="GO" id="GO:0034599">
    <property type="term" value="P:cellular response to oxidative stress"/>
    <property type="evidence" value="ECO:0007669"/>
    <property type="project" value="InterPro"/>
</dbReference>
<dbReference type="Pfam" id="PF08568">
    <property type="entry name" value="Kinetochor_Ybp2"/>
    <property type="match status" value="2"/>
</dbReference>
<comment type="caution">
    <text evidence="3">The sequence shown here is derived from an EMBL/GenBank/DDBJ whole genome shotgun (WGS) entry which is preliminary data.</text>
</comment>
<organism evidence="3 4">
    <name type="scientific">Diutina rugosa</name>
    <name type="common">Yeast</name>
    <name type="synonym">Candida rugosa</name>
    <dbReference type="NCBI Taxonomy" id="5481"/>
    <lineage>
        <taxon>Eukaryota</taxon>
        <taxon>Fungi</taxon>
        <taxon>Dikarya</taxon>
        <taxon>Ascomycota</taxon>
        <taxon>Saccharomycotina</taxon>
        <taxon>Pichiomycetes</taxon>
        <taxon>Debaryomycetaceae</taxon>
        <taxon>Diutina</taxon>
    </lineage>
</organism>
<dbReference type="AlphaFoldDB" id="A0A642URV4"/>
<feature type="compositionally biased region" description="Polar residues" evidence="2">
    <location>
        <begin position="223"/>
        <end position="236"/>
    </location>
</feature>
<dbReference type="GeneID" id="54780629"/>
<dbReference type="OMA" id="VSSVMEC"/>
<reference evidence="3 4" key="1">
    <citation type="submission" date="2019-07" db="EMBL/GenBank/DDBJ databases">
        <title>Genome assembly of two rare yeast pathogens: Diutina rugosa and Trichomonascus ciferrii.</title>
        <authorList>
            <person name="Mixao V."/>
            <person name="Saus E."/>
            <person name="Hansen A."/>
            <person name="Lass-Flor C."/>
            <person name="Gabaldon T."/>
        </authorList>
    </citation>
    <scope>NUCLEOTIDE SEQUENCE [LARGE SCALE GENOMIC DNA]</scope>
    <source>
        <strain evidence="3 4">CBS 613</strain>
    </source>
</reference>
<evidence type="ECO:0000313" key="4">
    <source>
        <dbReference type="Proteomes" id="UP000449547"/>
    </source>
</evidence>
<evidence type="ECO:0000256" key="2">
    <source>
        <dbReference type="SAM" id="MobiDB-lite"/>
    </source>
</evidence>
<feature type="coiled-coil region" evidence="1">
    <location>
        <begin position="663"/>
        <end position="690"/>
    </location>
</feature>
<dbReference type="PANTHER" id="PTHR28020:SF1">
    <property type="entry name" value="YAP1-BINDING PROTEIN 1-RELATED"/>
    <property type="match status" value="1"/>
</dbReference>
<dbReference type="GO" id="GO:0005737">
    <property type="term" value="C:cytoplasm"/>
    <property type="evidence" value="ECO:0007669"/>
    <property type="project" value="TreeGrafter"/>
</dbReference>
<keyword evidence="4" id="KW-1185">Reference proteome</keyword>
<gene>
    <name evidence="3" type="ORF">DIURU_001978</name>
</gene>
<dbReference type="InterPro" id="IPR040347">
    <property type="entry name" value="YBP1/2"/>
</dbReference>
<evidence type="ECO:0000256" key="1">
    <source>
        <dbReference type="SAM" id="Coils"/>
    </source>
</evidence>
<dbReference type="OrthoDB" id="5396786at2759"/>
<accession>A0A642URV4</accession>